<dbReference type="PANTHER" id="PTHR11085">
    <property type="entry name" value="NAD-DEPENDENT PROTEIN DEACYLASE SIRTUIN-5, MITOCHONDRIAL-RELATED"/>
    <property type="match status" value="1"/>
</dbReference>
<dbReference type="Gene3D" id="3.30.1600.10">
    <property type="entry name" value="SIR2/SIRT2 'Small Domain"/>
    <property type="match status" value="1"/>
</dbReference>
<keyword evidence="7" id="KW-1185">Reference proteome</keyword>
<name>A0A7Y9UVG0_9ACTN</name>
<proteinExistence type="predicted"/>
<evidence type="ECO:0000259" key="5">
    <source>
        <dbReference type="PROSITE" id="PS50305"/>
    </source>
</evidence>
<evidence type="ECO:0000256" key="4">
    <source>
        <dbReference type="PROSITE-ProRule" id="PRU00236"/>
    </source>
</evidence>
<keyword evidence="4" id="KW-0479">Metal-binding</keyword>
<feature type="binding site" evidence="4">
    <location>
        <position position="210"/>
    </location>
    <ligand>
        <name>Zn(2+)</name>
        <dbReference type="ChEBI" id="CHEBI:29105"/>
    </ligand>
</feature>
<dbReference type="PANTHER" id="PTHR11085:SF10">
    <property type="entry name" value="NAD-DEPENDENT PROTEIN DEACYLASE SIRTUIN-5, MITOCHONDRIAL-RELATED"/>
    <property type="match status" value="1"/>
</dbReference>
<accession>A0A7Y9UVG0</accession>
<feature type="binding site" evidence="4">
    <location>
        <position position="159"/>
    </location>
    <ligand>
        <name>Zn(2+)</name>
        <dbReference type="ChEBI" id="CHEBI:29105"/>
    </ligand>
</feature>
<dbReference type="RefSeq" id="WP_246283458.1">
    <property type="nucleotide sequence ID" value="NZ_JACCAC010000001.1"/>
</dbReference>
<keyword evidence="3" id="KW-0520">NAD</keyword>
<dbReference type="EC" id="2.3.1.286" evidence="1"/>
<dbReference type="GO" id="GO:0046872">
    <property type="term" value="F:metal ion binding"/>
    <property type="evidence" value="ECO:0007669"/>
    <property type="project" value="UniProtKB-KW"/>
</dbReference>
<organism evidence="6 7">
    <name type="scientific">Nocardioides perillae</name>
    <dbReference type="NCBI Taxonomy" id="1119534"/>
    <lineage>
        <taxon>Bacteria</taxon>
        <taxon>Bacillati</taxon>
        <taxon>Actinomycetota</taxon>
        <taxon>Actinomycetes</taxon>
        <taxon>Propionibacteriales</taxon>
        <taxon>Nocardioidaceae</taxon>
        <taxon>Nocardioides</taxon>
    </lineage>
</organism>
<dbReference type="InterPro" id="IPR029035">
    <property type="entry name" value="DHS-like_NAD/FAD-binding_dom"/>
</dbReference>
<dbReference type="Gene3D" id="3.40.50.1220">
    <property type="entry name" value="TPP-binding domain"/>
    <property type="match status" value="1"/>
</dbReference>
<dbReference type="Proteomes" id="UP000544110">
    <property type="component" value="Unassembled WGS sequence"/>
</dbReference>
<protein>
    <recommendedName>
        <fullName evidence="1">protein acetyllysine N-acetyltransferase</fullName>
        <ecNumber evidence="1">2.3.1.286</ecNumber>
    </recommendedName>
</protein>
<dbReference type="InterPro" id="IPR003000">
    <property type="entry name" value="Sirtuin"/>
</dbReference>
<dbReference type="InterPro" id="IPR026590">
    <property type="entry name" value="Ssirtuin_cat_dom"/>
</dbReference>
<sequence>MTQQAAHAAGSTAAALAPVVHPVVRPAQRPALPPRTHHDDPAAALALLADRRLVVLTGAGLSTDSGIPDYRGPGAPVRTPMTYQEFVAAPRARQRYWARSHVGWGRMRHAEPNAGHLALARLDPELLVTQNVDGLHERAGSRRVVALHGRIADVVCLDCRRTTSRAALHARLTTLNPGYAEAHADVADRPDGDVELEETADFVVPGCEACGGVLKPDVVFFGENVPRPRVQRCLDAVDALADDPPGALLVVGSSLTVMSGLRFVRRAAKAGTPVVVVNRGATRGDDLATLVVEAGCSGFLTALADARG</sequence>
<keyword evidence="2" id="KW-0808">Transferase</keyword>
<gene>
    <name evidence="6" type="ORF">BJ989_003304</name>
</gene>
<dbReference type="AlphaFoldDB" id="A0A7Y9UVG0"/>
<keyword evidence="4" id="KW-0862">Zinc</keyword>
<dbReference type="EMBL" id="JACCAC010000001">
    <property type="protein sequence ID" value="NYG57000.1"/>
    <property type="molecule type" value="Genomic_DNA"/>
</dbReference>
<feature type="binding site" evidence="4">
    <location>
        <position position="156"/>
    </location>
    <ligand>
        <name>Zn(2+)</name>
        <dbReference type="ChEBI" id="CHEBI:29105"/>
    </ligand>
</feature>
<reference evidence="6 7" key="1">
    <citation type="submission" date="2020-07" db="EMBL/GenBank/DDBJ databases">
        <title>Sequencing the genomes of 1000 actinobacteria strains.</title>
        <authorList>
            <person name="Klenk H.-P."/>
        </authorList>
    </citation>
    <scope>NUCLEOTIDE SEQUENCE [LARGE SCALE GENOMIC DNA]</scope>
    <source>
        <strain evidence="6 7">DSM 24552</strain>
    </source>
</reference>
<dbReference type="Pfam" id="PF02146">
    <property type="entry name" value="SIR2"/>
    <property type="match status" value="1"/>
</dbReference>
<evidence type="ECO:0000313" key="7">
    <source>
        <dbReference type="Proteomes" id="UP000544110"/>
    </source>
</evidence>
<dbReference type="GO" id="GO:0017136">
    <property type="term" value="F:histone deacetylase activity, NAD-dependent"/>
    <property type="evidence" value="ECO:0007669"/>
    <property type="project" value="TreeGrafter"/>
</dbReference>
<feature type="binding site" evidence="4">
    <location>
        <position position="207"/>
    </location>
    <ligand>
        <name>Zn(2+)</name>
        <dbReference type="ChEBI" id="CHEBI:29105"/>
    </ligand>
</feature>
<dbReference type="InterPro" id="IPR026591">
    <property type="entry name" value="Sirtuin_cat_small_dom_sf"/>
</dbReference>
<evidence type="ECO:0000256" key="3">
    <source>
        <dbReference type="ARBA" id="ARBA00023027"/>
    </source>
</evidence>
<evidence type="ECO:0000256" key="2">
    <source>
        <dbReference type="ARBA" id="ARBA00022679"/>
    </source>
</evidence>
<feature type="active site" description="Proton acceptor" evidence="4">
    <location>
        <position position="148"/>
    </location>
</feature>
<feature type="domain" description="Deacetylase sirtuin-type" evidence="5">
    <location>
        <begin position="30"/>
        <end position="308"/>
    </location>
</feature>
<evidence type="ECO:0000313" key="6">
    <source>
        <dbReference type="EMBL" id="NYG57000.1"/>
    </source>
</evidence>
<dbReference type="GO" id="GO:0070403">
    <property type="term" value="F:NAD+ binding"/>
    <property type="evidence" value="ECO:0007669"/>
    <property type="project" value="InterPro"/>
</dbReference>
<evidence type="ECO:0000256" key="1">
    <source>
        <dbReference type="ARBA" id="ARBA00012928"/>
    </source>
</evidence>
<comment type="caution">
    <text evidence="6">The sequence shown here is derived from an EMBL/GenBank/DDBJ whole genome shotgun (WGS) entry which is preliminary data.</text>
</comment>
<dbReference type="SUPFAM" id="SSF52467">
    <property type="entry name" value="DHS-like NAD/FAD-binding domain"/>
    <property type="match status" value="1"/>
</dbReference>
<dbReference type="InterPro" id="IPR050134">
    <property type="entry name" value="NAD-dep_sirtuin_deacylases"/>
</dbReference>
<dbReference type="PROSITE" id="PS50305">
    <property type="entry name" value="SIRTUIN"/>
    <property type="match status" value="1"/>
</dbReference>
<dbReference type="NCBIfam" id="NF003738">
    <property type="entry name" value="PRK05333.1"/>
    <property type="match status" value="1"/>
</dbReference>